<dbReference type="Pfam" id="PF13205">
    <property type="entry name" value="Big_5"/>
    <property type="match status" value="1"/>
</dbReference>
<comment type="caution">
    <text evidence="3">The sequence shown here is derived from an EMBL/GenBank/DDBJ whole genome shotgun (WGS) entry which is preliminary data.</text>
</comment>
<protein>
    <recommendedName>
        <fullName evidence="2">SbsA Ig-like domain-containing protein</fullName>
    </recommendedName>
</protein>
<sequence length="709" mass="77475">MLLTIAFLGLLVFIASTMGYKHVPKEAQIVSLFPRDGAKSVSREAAVVAWLDRPINEDSSRLGLLLRDQRGNSVNGQLEFGVDRRSIIFEPAKRLVPGKYVASVQGNAATDNSRSNLNTWTFSVPEKTSLEFGPGGSILLVIDEASEFASQYAEILRVEGLNNFETISIDKLTPQILEAHELVILSAGSVGSVAAGTISEWVKKNNGNLIAMEPVGPIAELAGVKNHGTEISDGYLQVDTSKAPGKGIVADSIQFHGESSRLELEKETRAIATLSSTASGSPRSPAVTLKPGTNGHGNVATYAFNLAKSTVLTRQGNPAWAGMERDGIAPIRPNDLFFGAGDRDYLDLAKAHIPQADEHLRLLSNLIGYMNQDNGPMPKFWYFPNFSKAVLVMSADDHGTDNGTATMFSRLNELSPDGCYVDQWECFRATSWLYPESGLAPDAAKSYTDLGFDIGAHVSTGCEDWDAKSLTLAFSQSMGEFRRKYRNLPPQTGNRLHCIAWSEWSTQASIERSWGIRMDMNYYYWPGAWIRERAGFMTGSGLPMRFSDSNGALINVYQQETHLVDEVFAGHPEAVELLLDRATGSEGFYGAFGTHFDFSTGFDAELIEIAIRNSIPMVSAKQLLDWTDARNASSLEPTNWLEGELSFTLDVDPSTHGMLKSMLPTNSLEGALTTIRNKGEAVDFVVETVKGVEYAIFDASSGTYVASYR</sequence>
<evidence type="ECO:0000256" key="1">
    <source>
        <dbReference type="ARBA" id="ARBA00022729"/>
    </source>
</evidence>
<dbReference type="RefSeq" id="WP_209910235.1">
    <property type="nucleotide sequence ID" value="NZ_BAAAMI010000023.1"/>
</dbReference>
<feature type="domain" description="SbsA Ig-like" evidence="2">
    <location>
        <begin position="28"/>
        <end position="123"/>
    </location>
</feature>
<dbReference type="Proteomes" id="UP000766570">
    <property type="component" value="Unassembled WGS sequence"/>
</dbReference>
<dbReference type="EMBL" id="JAGIOE010000001">
    <property type="protein sequence ID" value="MBP2375933.1"/>
    <property type="molecule type" value="Genomic_DNA"/>
</dbReference>
<dbReference type="InterPro" id="IPR032812">
    <property type="entry name" value="SbsA_Ig"/>
</dbReference>
<keyword evidence="4" id="KW-1185">Reference proteome</keyword>
<evidence type="ECO:0000259" key="2">
    <source>
        <dbReference type="Pfam" id="PF13205"/>
    </source>
</evidence>
<keyword evidence="1" id="KW-0732">Signal</keyword>
<organism evidence="3 4">
    <name type="scientific">Paeniglutamicibacter psychrophenolicus</name>
    <dbReference type="NCBI Taxonomy" id="257454"/>
    <lineage>
        <taxon>Bacteria</taxon>
        <taxon>Bacillati</taxon>
        <taxon>Actinomycetota</taxon>
        <taxon>Actinomycetes</taxon>
        <taxon>Micrococcales</taxon>
        <taxon>Micrococcaceae</taxon>
        <taxon>Paeniglutamicibacter</taxon>
    </lineage>
</organism>
<evidence type="ECO:0000313" key="3">
    <source>
        <dbReference type="EMBL" id="MBP2375933.1"/>
    </source>
</evidence>
<evidence type="ECO:0000313" key="4">
    <source>
        <dbReference type="Proteomes" id="UP000766570"/>
    </source>
</evidence>
<gene>
    <name evidence="3" type="ORF">JOF46_003845</name>
</gene>
<proteinExistence type="predicted"/>
<accession>A0ABS4WIG9</accession>
<name>A0ABS4WIG9_9MICC</name>
<reference evidence="3 4" key="1">
    <citation type="submission" date="2021-03" db="EMBL/GenBank/DDBJ databases">
        <title>Sequencing the genomes of 1000 actinobacteria strains.</title>
        <authorList>
            <person name="Klenk H.-P."/>
        </authorList>
    </citation>
    <scope>NUCLEOTIDE SEQUENCE [LARGE SCALE GENOMIC DNA]</scope>
    <source>
        <strain evidence="3 4">DSM 15454</strain>
    </source>
</reference>